<protein>
    <submittedName>
        <fullName evidence="1">15135_t:CDS:1</fullName>
    </submittedName>
</protein>
<gene>
    <name evidence="1" type="ORF">DHETER_LOCUS3371</name>
</gene>
<accession>A0ACA9L7E8</accession>
<dbReference type="EMBL" id="CAJVPU010002862">
    <property type="protein sequence ID" value="CAG8509057.1"/>
    <property type="molecule type" value="Genomic_DNA"/>
</dbReference>
<evidence type="ECO:0000313" key="2">
    <source>
        <dbReference type="Proteomes" id="UP000789702"/>
    </source>
</evidence>
<reference evidence="1" key="1">
    <citation type="submission" date="2021-06" db="EMBL/GenBank/DDBJ databases">
        <authorList>
            <person name="Kallberg Y."/>
            <person name="Tangrot J."/>
            <person name="Rosling A."/>
        </authorList>
    </citation>
    <scope>NUCLEOTIDE SEQUENCE</scope>
    <source>
        <strain evidence="1">IL203A</strain>
    </source>
</reference>
<proteinExistence type="predicted"/>
<comment type="caution">
    <text evidence="1">The sequence shown here is derived from an EMBL/GenBank/DDBJ whole genome shotgun (WGS) entry which is preliminary data.</text>
</comment>
<feature type="non-terminal residue" evidence="1">
    <location>
        <position position="714"/>
    </location>
</feature>
<organism evidence="1 2">
    <name type="scientific">Dentiscutata heterogama</name>
    <dbReference type="NCBI Taxonomy" id="1316150"/>
    <lineage>
        <taxon>Eukaryota</taxon>
        <taxon>Fungi</taxon>
        <taxon>Fungi incertae sedis</taxon>
        <taxon>Mucoromycota</taxon>
        <taxon>Glomeromycotina</taxon>
        <taxon>Glomeromycetes</taxon>
        <taxon>Diversisporales</taxon>
        <taxon>Gigasporaceae</taxon>
        <taxon>Dentiscutata</taxon>
    </lineage>
</organism>
<keyword evidence="2" id="KW-1185">Reference proteome</keyword>
<sequence length="714" mass="81760">MNKIFTFFEHYLSCLPTIFSNGSIKNSEVQTVVVEPNYRPMNIRLELIQTNNGFEIKRNDLTDSVDSRSKKEKPINIMLEVDPTNNSIEIRPNDSINNDSINNSTSSNSSKNSINIQLELVPVNNVINSNDSRPANNEFVDITLPKSNATKSKPIINPNYILTDLQLTDDVLFSIQLEETLKNISTDSSYNQVDPKSIENDSTNIQLKAVSLNNTIETDSADLNMDTLDLQVTTNPEDVPVKKELTVSDVLSKRKSDRPINLLSLQDNLPEEMHLNNAMYIERDSLYNLGFQFTTNPEDVSISNTTEIESVDFNLDTLCLQVTTNPEDIPVEKELTISDVLNKRKSYSPVTSQLTQDIIPEEMHLNNAMDIKRDSINNLDLQMTSNPEDVSVNNTIEKKSVEDSLDLQLTTNPEDVPIEKELTVSDVLNKRKSYHPIRSQSIIPEEMHLNNAMDIEHDSNDNLDLQSTTNPEDVPVEQKLIVSDNLNERKDVLLEELHLKNAMEIKYDSGGFTIYDNSEIVYASTVDWNQNNLPNDWADNWNQSYVSTDDWTDDSNRQDHSADVWDVDYFTDDLKVIHVDDNVSTDNWTDDYLRHKDHLADVWDVDYFTDALNDVEDLTDIVIFNEEDPTDFLNSKDDDVKVPIIIPTIDVEYVEDESPQEWTNPESEDYILVIEYLSNQDLRKNLGKLVREEWKTKWYILFNIAKDIDGIHSS</sequence>
<dbReference type="Proteomes" id="UP000789702">
    <property type="component" value="Unassembled WGS sequence"/>
</dbReference>
<evidence type="ECO:0000313" key="1">
    <source>
        <dbReference type="EMBL" id="CAG8509057.1"/>
    </source>
</evidence>
<name>A0ACA9L7E8_9GLOM</name>